<evidence type="ECO:0008006" key="4">
    <source>
        <dbReference type="Google" id="ProtNLM"/>
    </source>
</evidence>
<reference evidence="3" key="1">
    <citation type="journal article" date="2019" name="Int. J. Syst. Evol. Microbiol.">
        <title>The Global Catalogue of Microorganisms (GCM) 10K type strain sequencing project: providing services to taxonomists for standard genome sequencing and annotation.</title>
        <authorList>
            <consortium name="The Broad Institute Genomics Platform"/>
            <consortium name="The Broad Institute Genome Sequencing Center for Infectious Disease"/>
            <person name="Wu L."/>
            <person name="Ma J."/>
        </authorList>
    </citation>
    <scope>NUCLEOTIDE SEQUENCE [LARGE SCALE GENOMIC DNA]</scope>
    <source>
        <strain evidence="3">JCM 14193</strain>
    </source>
</reference>
<sequence length="164" mass="19070">MKRNYWFINLGIVWTVIFAGMSFYWAMGGMLGVRSLGGAVFEMSINPDPSLIISVWLTGFVKLLGVILLLMLLVQWRKPKITRTLYYITKIVGVLLFVYGLLNFITITMSVFNIMNFDLDSYATFWRLAFWEPFWMVGGVFYFFAVKIHQGIRKPSKNEGFLLY</sequence>
<organism evidence="2 3">
    <name type="scientific">Alkalibacillus silvisoli</name>
    <dbReference type="NCBI Taxonomy" id="392823"/>
    <lineage>
        <taxon>Bacteria</taxon>
        <taxon>Bacillati</taxon>
        <taxon>Bacillota</taxon>
        <taxon>Bacilli</taxon>
        <taxon>Bacillales</taxon>
        <taxon>Bacillaceae</taxon>
        <taxon>Alkalibacillus</taxon>
    </lineage>
</organism>
<keyword evidence="1" id="KW-0812">Transmembrane</keyword>
<name>A0ABP3JT94_9BACI</name>
<dbReference type="EMBL" id="BAAACZ010000015">
    <property type="protein sequence ID" value="GAA0463738.1"/>
    <property type="molecule type" value="Genomic_DNA"/>
</dbReference>
<evidence type="ECO:0000313" key="2">
    <source>
        <dbReference type="EMBL" id="GAA0463738.1"/>
    </source>
</evidence>
<gene>
    <name evidence="2" type="ORF">GCM10008935_19330</name>
</gene>
<evidence type="ECO:0000256" key="1">
    <source>
        <dbReference type="SAM" id="Phobius"/>
    </source>
</evidence>
<accession>A0ABP3JT94</accession>
<feature type="transmembrane region" description="Helical" evidence="1">
    <location>
        <begin position="7"/>
        <end position="27"/>
    </location>
</feature>
<feature type="transmembrane region" description="Helical" evidence="1">
    <location>
        <begin position="85"/>
        <end position="105"/>
    </location>
</feature>
<keyword evidence="1" id="KW-0472">Membrane</keyword>
<dbReference type="Proteomes" id="UP001500740">
    <property type="component" value="Unassembled WGS sequence"/>
</dbReference>
<proteinExistence type="predicted"/>
<comment type="caution">
    <text evidence="2">The sequence shown here is derived from an EMBL/GenBank/DDBJ whole genome shotgun (WGS) entry which is preliminary data.</text>
</comment>
<feature type="transmembrane region" description="Helical" evidence="1">
    <location>
        <begin position="125"/>
        <end position="145"/>
    </location>
</feature>
<evidence type="ECO:0000313" key="3">
    <source>
        <dbReference type="Proteomes" id="UP001500740"/>
    </source>
</evidence>
<protein>
    <recommendedName>
        <fullName evidence="4">DUF3995 domain-containing protein</fullName>
    </recommendedName>
</protein>
<keyword evidence="1" id="KW-1133">Transmembrane helix</keyword>
<dbReference type="RefSeq" id="WP_343783343.1">
    <property type="nucleotide sequence ID" value="NZ_BAAACZ010000015.1"/>
</dbReference>
<feature type="transmembrane region" description="Helical" evidence="1">
    <location>
        <begin position="51"/>
        <end position="73"/>
    </location>
</feature>
<dbReference type="Pfam" id="PF13160">
    <property type="entry name" value="DUF3995"/>
    <property type="match status" value="1"/>
</dbReference>
<dbReference type="InterPro" id="IPR025058">
    <property type="entry name" value="DUF3995"/>
</dbReference>
<keyword evidence="3" id="KW-1185">Reference proteome</keyword>